<evidence type="ECO:0000313" key="3">
    <source>
        <dbReference type="EMBL" id="PZF83793.1"/>
    </source>
</evidence>
<dbReference type="InterPro" id="IPR024079">
    <property type="entry name" value="MetalloPept_cat_dom_sf"/>
</dbReference>
<name>A0A2W2CUE8_9ACTN</name>
<dbReference type="Gene3D" id="3.40.390.10">
    <property type="entry name" value="Collagenase (Catalytic Domain)"/>
    <property type="match status" value="1"/>
</dbReference>
<dbReference type="InterPro" id="IPR019026">
    <property type="entry name" value="Peptidase_M64_IgA"/>
</dbReference>
<dbReference type="AlphaFoldDB" id="A0A2W2CUE8"/>
<proteinExistence type="predicted"/>
<gene>
    <name evidence="3" type="ORF">C1I92_10900</name>
</gene>
<evidence type="ECO:0000256" key="1">
    <source>
        <dbReference type="SAM" id="MobiDB-lite"/>
    </source>
</evidence>
<protein>
    <submittedName>
        <fullName evidence="3">Peptidase M64</fullName>
    </submittedName>
</protein>
<reference evidence="3 4" key="1">
    <citation type="submission" date="2018-01" db="EMBL/GenBank/DDBJ databases">
        <title>Draft genome sequence of Jiangella sp. GTF31.</title>
        <authorList>
            <person name="Sahin N."/>
            <person name="Ay H."/>
            <person name="Saygin H."/>
        </authorList>
    </citation>
    <scope>NUCLEOTIDE SEQUENCE [LARGE SCALE GENOMIC DNA]</scope>
    <source>
        <strain evidence="3 4">GTF31</strain>
    </source>
</reference>
<dbReference type="RefSeq" id="WP_111254690.1">
    <property type="nucleotide sequence ID" value="NZ_POTW01000021.1"/>
</dbReference>
<dbReference type="GO" id="GO:0008237">
    <property type="term" value="F:metallopeptidase activity"/>
    <property type="evidence" value="ECO:0007669"/>
    <property type="project" value="InterPro"/>
</dbReference>
<evidence type="ECO:0000256" key="2">
    <source>
        <dbReference type="SAM" id="SignalP"/>
    </source>
</evidence>
<organism evidence="3 4">
    <name type="scientific">Jiangella anatolica</name>
    <dbReference type="NCBI Taxonomy" id="2670374"/>
    <lineage>
        <taxon>Bacteria</taxon>
        <taxon>Bacillati</taxon>
        <taxon>Actinomycetota</taxon>
        <taxon>Actinomycetes</taxon>
        <taxon>Jiangellales</taxon>
        <taxon>Jiangellaceae</taxon>
        <taxon>Jiangella</taxon>
    </lineage>
</organism>
<evidence type="ECO:0000313" key="4">
    <source>
        <dbReference type="Proteomes" id="UP000248764"/>
    </source>
</evidence>
<dbReference type="EMBL" id="POTW01000021">
    <property type="protein sequence ID" value="PZF83793.1"/>
    <property type="molecule type" value="Genomic_DNA"/>
</dbReference>
<sequence length="876" mass="92094">MKKIVAALSPMALAAGLLTVPMAGVPSANAALPQWPEVGSARVVPLQETGSPNERLNLIVICDGYQADEMDQCETDVDRNQAIQWGVEPFRTYRDYVNVYLLQIVSEDSGVRRDPEEDASDEVRDAKNTPLRLWYSDGLTNPLARGITYGPALAGATGTCPGHPNPTYPLADGILGDPRCSGSQQRQMYLNTYVAPVLGLAPGVFTGQGPQNVQTLAISNTFTYGGIGGRDATASGGSPQSPLISLHELGHSLGTLADEYPYSNRPTPGPPHGDNEPSSFHHTRQTSEQMIANQHKWWRWLGEESLSGGLIRGADPDGHESGTYNGSNVWRPSSHSMMRWIGFYFDQVGLEHMVARITGQRDKGQMSLLSTPPGTVARDGVLWLQTPHPRFHDLQVTWRSGGPTGPVLATGTRHLDLGALGLAPGTTVHVEVRDPVGPDGIDWVRNPSTGTSATNSGFNGPRFVQTRSWTVGAETAPADAVAPEITASTPTVRPVAGDEVVYVETSRAADRLLDVAWTLNGDDVDATGDSRVLDLGALDLPAGTHQLTATVTDPAAPGASDSVTWTVDNALPTAPRTLSEPLTTMTSDDGHGIYFDGWDMLLTPQDDRTGYEGEPYVVGELRLNGDGWFNYFGFPEKPMPVSPFEFRHSGTDVKALTYGNLGTGGLSKATFEQSYGPDDPNGPFVPGYGTHTVEHRAVDPAGNIGAAESYQATVLPGAELECTQTITGPRAGSLLVTSGVTCLDDARVAGTVTVRSGASLVVKDSTVAGSLLADGAGEVQLLGSTVAGQVRIAGTANGVTAAGSTFGGTVALTGNGRVPGNASEERYTQYGQAYGPILAGNSFAGRLSCSGSSAPVRDFGAANEISGVATGECSAL</sequence>
<keyword evidence="2" id="KW-0732">Signal</keyword>
<feature type="chain" id="PRO_5015999736" evidence="2">
    <location>
        <begin position="31"/>
        <end position="876"/>
    </location>
</feature>
<feature type="signal peptide" evidence="2">
    <location>
        <begin position="1"/>
        <end position="30"/>
    </location>
</feature>
<dbReference type="Proteomes" id="UP000248764">
    <property type="component" value="Unassembled WGS sequence"/>
</dbReference>
<keyword evidence="4" id="KW-1185">Reference proteome</keyword>
<feature type="region of interest" description="Disordered" evidence="1">
    <location>
        <begin position="257"/>
        <end position="287"/>
    </location>
</feature>
<feature type="compositionally biased region" description="Polar residues" evidence="1">
    <location>
        <begin position="276"/>
        <end position="287"/>
    </location>
</feature>
<dbReference type="Pfam" id="PF09471">
    <property type="entry name" value="Peptidase_M64"/>
    <property type="match status" value="2"/>
</dbReference>
<accession>A0A2W2CUE8</accession>
<comment type="caution">
    <text evidence="3">The sequence shown here is derived from an EMBL/GenBank/DDBJ whole genome shotgun (WGS) entry which is preliminary data.</text>
</comment>